<dbReference type="OrthoDB" id="2230296at2759"/>
<feature type="compositionally biased region" description="Polar residues" evidence="1">
    <location>
        <begin position="16"/>
        <end position="26"/>
    </location>
</feature>
<keyword evidence="2" id="KW-0472">Membrane</keyword>
<sequence>MEIENSSGRDPKRPTSMLSPVPSSRQSMDLIEGTSQHFQQTHMPVNAHAQRRRWDAFFDPQYTFTAFIHQLDKRDDNYLKREHQKNVDHLVDTNSFGINSICSSQRQSGDVIMSNPSSHLASPKEIDPRLTWTEQDKQRLIHRLEILKEIRGSVLTGEQENKADTIVGRWKQCISMKAHRLCQEAGVVNDDVESKASTTSVFGGDEEKELHSEEEVEVKKGIKNCRRSFLLFLFGFIFPPLWLLGGIYFASYEKNQTSANRRLDSKWRRRSRVSFGVFIIALLIVCVTVFVINPSSVGFRHSE</sequence>
<keyword evidence="2" id="KW-0812">Transmembrane</keyword>
<keyword evidence="4" id="KW-1185">Reference proteome</keyword>
<protein>
    <submittedName>
        <fullName evidence="3">Uncharacterized protein</fullName>
    </submittedName>
</protein>
<proteinExistence type="predicted"/>
<dbReference type="STRING" id="4846.A0A367K2C2"/>
<keyword evidence="2" id="KW-1133">Transmembrane helix</keyword>
<comment type="caution">
    <text evidence="3">The sequence shown here is derived from an EMBL/GenBank/DDBJ whole genome shotgun (WGS) entry which is preliminary data.</text>
</comment>
<evidence type="ECO:0000256" key="2">
    <source>
        <dbReference type="SAM" id="Phobius"/>
    </source>
</evidence>
<name>A0A367K2C2_RHIST</name>
<gene>
    <name evidence="3" type="ORF">CU098_008967</name>
</gene>
<evidence type="ECO:0000313" key="3">
    <source>
        <dbReference type="EMBL" id="RCH96307.1"/>
    </source>
</evidence>
<dbReference type="AlphaFoldDB" id="A0A367K2C2"/>
<organism evidence="3 4">
    <name type="scientific">Rhizopus stolonifer</name>
    <name type="common">Rhizopus nigricans</name>
    <dbReference type="NCBI Taxonomy" id="4846"/>
    <lineage>
        <taxon>Eukaryota</taxon>
        <taxon>Fungi</taxon>
        <taxon>Fungi incertae sedis</taxon>
        <taxon>Mucoromycota</taxon>
        <taxon>Mucoromycotina</taxon>
        <taxon>Mucoromycetes</taxon>
        <taxon>Mucorales</taxon>
        <taxon>Mucorineae</taxon>
        <taxon>Rhizopodaceae</taxon>
        <taxon>Rhizopus</taxon>
    </lineage>
</organism>
<dbReference type="Proteomes" id="UP000253551">
    <property type="component" value="Unassembled WGS sequence"/>
</dbReference>
<evidence type="ECO:0000256" key="1">
    <source>
        <dbReference type="SAM" id="MobiDB-lite"/>
    </source>
</evidence>
<feature type="transmembrane region" description="Helical" evidence="2">
    <location>
        <begin position="273"/>
        <end position="292"/>
    </location>
</feature>
<feature type="transmembrane region" description="Helical" evidence="2">
    <location>
        <begin position="229"/>
        <end position="252"/>
    </location>
</feature>
<dbReference type="EMBL" id="PJQM01002324">
    <property type="protein sequence ID" value="RCH96307.1"/>
    <property type="molecule type" value="Genomic_DNA"/>
</dbReference>
<accession>A0A367K2C2</accession>
<feature type="region of interest" description="Disordered" evidence="1">
    <location>
        <begin position="1"/>
        <end position="26"/>
    </location>
</feature>
<reference evidence="3 4" key="1">
    <citation type="journal article" date="2018" name="G3 (Bethesda)">
        <title>Phylogenetic and Phylogenomic Definition of Rhizopus Species.</title>
        <authorList>
            <person name="Gryganskyi A.P."/>
            <person name="Golan J."/>
            <person name="Dolatabadi S."/>
            <person name="Mondo S."/>
            <person name="Robb S."/>
            <person name="Idnurm A."/>
            <person name="Muszewska A."/>
            <person name="Steczkiewicz K."/>
            <person name="Masonjones S."/>
            <person name="Liao H.L."/>
            <person name="Gajdeczka M.T."/>
            <person name="Anike F."/>
            <person name="Vuek A."/>
            <person name="Anishchenko I.M."/>
            <person name="Voigt K."/>
            <person name="de Hoog G.S."/>
            <person name="Smith M.E."/>
            <person name="Heitman J."/>
            <person name="Vilgalys R."/>
            <person name="Stajich J.E."/>
        </authorList>
    </citation>
    <scope>NUCLEOTIDE SEQUENCE [LARGE SCALE GENOMIC DNA]</scope>
    <source>
        <strain evidence="3 4">LSU 92-RS-03</strain>
    </source>
</reference>
<evidence type="ECO:0000313" key="4">
    <source>
        <dbReference type="Proteomes" id="UP000253551"/>
    </source>
</evidence>